<evidence type="ECO:0000313" key="1">
    <source>
        <dbReference type="EMBL" id="KKM01156.1"/>
    </source>
</evidence>
<dbReference type="AlphaFoldDB" id="A0A0F9J5G7"/>
<comment type="caution">
    <text evidence="1">The sequence shown here is derived from an EMBL/GenBank/DDBJ whole genome shotgun (WGS) entry which is preliminary data.</text>
</comment>
<sequence length="180" mass="19240">MAGTDFSIHSSLRARTDAQAVANRGMSVPVKVAMIEIDGDDADLQTLAKYHTLVHEDDTAGTGIIIRSMGTFTTEVVTHAGQTAVIRVRTKGATPATLDDITSTDNQAVGVWSAMDSLATKWCNVTNTTDRTTYHVPAGYGIEVALTTAGYETTVSGDGTGKFLVVVEYMVLPRRITENQ</sequence>
<dbReference type="EMBL" id="LAZR01017260">
    <property type="protein sequence ID" value="KKM01156.1"/>
    <property type="molecule type" value="Genomic_DNA"/>
</dbReference>
<organism evidence="1">
    <name type="scientific">marine sediment metagenome</name>
    <dbReference type="NCBI Taxonomy" id="412755"/>
    <lineage>
        <taxon>unclassified sequences</taxon>
        <taxon>metagenomes</taxon>
        <taxon>ecological metagenomes</taxon>
    </lineage>
</organism>
<gene>
    <name evidence="1" type="ORF">LCGC14_1797240</name>
</gene>
<protein>
    <submittedName>
        <fullName evidence="1">Uncharacterized protein</fullName>
    </submittedName>
</protein>
<name>A0A0F9J5G7_9ZZZZ</name>
<proteinExistence type="predicted"/>
<reference evidence="1" key="1">
    <citation type="journal article" date="2015" name="Nature">
        <title>Complex archaea that bridge the gap between prokaryotes and eukaryotes.</title>
        <authorList>
            <person name="Spang A."/>
            <person name="Saw J.H."/>
            <person name="Jorgensen S.L."/>
            <person name="Zaremba-Niedzwiedzka K."/>
            <person name="Martijn J."/>
            <person name="Lind A.E."/>
            <person name="van Eijk R."/>
            <person name="Schleper C."/>
            <person name="Guy L."/>
            <person name="Ettema T.J."/>
        </authorList>
    </citation>
    <scope>NUCLEOTIDE SEQUENCE</scope>
</reference>
<accession>A0A0F9J5G7</accession>